<proteinExistence type="predicted"/>
<evidence type="ECO:0000259" key="2">
    <source>
        <dbReference type="Pfam" id="PF14771"/>
    </source>
</evidence>
<feature type="signal peptide" evidence="1">
    <location>
        <begin position="1"/>
        <end position="22"/>
    </location>
</feature>
<reference evidence="3" key="1">
    <citation type="journal article" date="2015" name="Genome Announc.">
        <title>Draft Genome Sequence of Bacteroidales Strain TBC1, a Novel Isolate from a Methanogenic Wastewater Treatment System.</title>
        <authorList>
            <person name="Tourlousse D.M."/>
            <person name="Matsuura N."/>
            <person name="Sun L."/>
            <person name="Toyonaga M."/>
            <person name="Kuroda K."/>
            <person name="Ohashi A."/>
            <person name="Cruz R."/>
            <person name="Yamaguchi T."/>
            <person name="Sekiguchi Y."/>
        </authorList>
    </citation>
    <scope>NUCLEOTIDE SEQUENCE [LARGE SCALE GENOMIC DNA]</scope>
    <source>
        <strain evidence="3">TBC1</strain>
    </source>
</reference>
<evidence type="ECO:0000313" key="3">
    <source>
        <dbReference type="EMBL" id="GAP42577.1"/>
    </source>
</evidence>
<dbReference type="InterPro" id="IPR028011">
    <property type="entry name" value="DUF4476"/>
</dbReference>
<keyword evidence="4" id="KW-1185">Reference proteome</keyword>
<dbReference type="Pfam" id="PF14771">
    <property type="entry name" value="DUF4476"/>
    <property type="match status" value="1"/>
</dbReference>
<accession>A0A0S7BY65</accession>
<dbReference type="PATRIC" id="fig|1678841.3.peg.797"/>
<dbReference type="EMBL" id="DF968182">
    <property type="protein sequence ID" value="GAP42577.1"/>
    <property type="molecule type" value="Genomic_DNA"/>
</dbReference>
<protein>
    <recommendedName>
        <fullName evidence="2">DUF4476 domain-containing protein</fullName>
    </recommendedName>
</protein>
<dbReference type="OrthoDB" id="1033069at2"/>
<feature type="domain" description="DUF4476" evidence="2">
    <location>
        <begin position="236"/>
        <end position="325"/>
    </location>
</feature>
<sequence length="330" mass="36979">MKQKFPLLLIIAALFLNLSAFAQLKTNLVFFTEQGERFTLILNGIRQNPAPETNVKVTDLIAPTYKVKIIFDEQGIPDLDKTLTFNQGTETTFVIKRNNKNEYVMRWMNEVPIEQALPPATGQQVVVYTTQPPAPSTVTQTTTTYTETYGEPQGNVSMGVSINDPELGVNMNINVGGAIPSGSQAVTTQTTTTTYSTTTTASDGYYQEPVRQQPVPQQQAYVMPGYNGPVGCPYPMHPSEFQEVKRSIESKSFDDTRLTIAKQVIASNCLLSAQVKEIMLLFTFEDTRLDLAKYAYGYTYDTGNYYKLNDAFTFESTIEELDEYINGFRR</sequence>
<dbReference type="Proteomes" id="UP000053091">
    <property type="component" value="Unassembled WGS sequence"/>
</dbReference>
<dbReference type="STRING" id="1678841.TBC1_11708"/>
<keyword evidence="1" id="KW-0732">Signal</keyword>
<dbReference type="RefSeq" id="WP_062038569.1">
    <property type="nucleotide sequence ID" value="NZ_DF968182.1"/>
</dbReference>
<evidence type="ECO:0000256" key="1">
    <source>
        <dbReference type="SAM" id="SignalP"/>
    </source>
</evidence>
<name>A0A0S7BY65_9BACT</name>
<gene>
    <name evidence="3" type="ORF">TBC1_11708</name>
</gene>
<evidence type="ECO:0000313" key="4">
    <source>
        <dbReference type="Proteomes" id="UP000053091"/>
    </source>
</evidence>
<organism evidence="3">
    <name type="scientific">Lentimicrobium saccharophilum</name>
    <dbReference type="NCBI Taxonomy" id="1678841"/>
    <lineage>
        <taxon>Bacteria</taxon>
        <taxon>Pseudomonadati</taxon>
        <taxon>Bacteroidota</taxon>
        <taxon>Bacteroidia</taxon>
        <taxon>Bacteroidales</taxon>
        <taxon>Lentimicrobiaceae</taxon>
        <taxon>Lentimicrobium</taxon>
    </lineage>
</organism>
<dbReference type="AlphaFoldDB" id="A0A0S7BY65"/>
<feature type="chain" id="PRO_5006633281" description="DUF4476 domain-containing protein" evidence="1">
    <location>
        <begin position="23"/>
        <end position="330"/>
    </location>
</feature>